<dbReference type="EMBL" id="LQBP01000008">
    <property type="protein sequence ID" value="KUJ77763.1"/>
    <property type="molecule type" value="Genomic_DNA"/>
</dbReference>
<evidence type="ECO:0008006" key="3">
    <source>
        <dbReference type="Google" id="ProtNLM"/>
    </source>
</evidence>
<keyword evidence="2" id="KW-1185">Reference proteome</keyword>
<sequence>MSVARRLAGNNRTEYMLDESDTFEARKALSTESSAAASVILNSLKGFQKTFVWPLDDEVNAIGKQVYDLRKQGKEPSGSPKVNTLLARQTGAPPHKMIMAVVPKLLTLVKSCHRLANPSQGLTEDINDLRGVVERFAALEVVKDKSLAIVPSGKVKSFEELVQVADVIADLLGTRFDWEAHQFTSFEEMGKKTEYTDPKRDEPDLWGRGFQARNILGQIDKVDKKLPGIRAYYNFCSEFVHPNFGDLISTTCDKTLVPTMFNKVAVATTYCENSLNEDSGWSQYTKSRFLLAEAYRFGTKVIEQVPPQVAFYKDVLGSAIRVNRRNAHKKIRNSKDQFSKNDFCPCGSGKRISICLKTN</sequence>
<reference evidence="2" key="1">
    <citation type="submission" date="2015-12" db="EMBL/GenBank/DDBJ databases">
        <authorList>
            <person name="Zhang G."/>
            <person name="Stingl U."/>
        </authorList>
    </citation>
    <scope>NUCLEOTIDE SEQUENCE [LARGE SCALE GENOMIC DNA]</scope>
    <source>
        <strain evidence="2">ZGT108</strain>
    </source>
</reference>
<comment type="caution">
    <text evidence="1">The sequence shown here is derived from an EMBL/GenBank/DDBJ whole genome shotgun (WGS) entry which is preliminary data.</text>
</comment>
<dbReference type="AlphaFoldDB" id="A0A0X3TPX9"/>
<evidence type="ECO:0000313" key="2">
    <source>
        <dbReference type="Proteomes" id="UP000053690"/>
    </source>
</evidence>
<proteinExistence type="predicted"/>
<organism evidence="1 2">
    <name type="scientific">Ruegeria profundi</name>
    <dbReference type="NCBI Taxonomy" id="1685378"/>
    <lineage>
        <taxon>Bacteria</taxon>
        <taxon>Pseudomonadati</taxon>
        <taxon>Pseudomonadota</taxon>
        <taxon>Alphaproteobacteria</taxon>
        <taxon>Rhodobacterales</taxon>
        <taxon>Roseobacteraceae</taxon>
        <taxon>Ruegeria</taxon>
    </lineage>
</organism>
<protein>
    <recommendedName>
        <fullName evidence="3">SEC-C domain-containing protein</fullName>
    </recommendedName>
</protein>
<accession>A0A0X3TPX9</accession>
<dbReference type="RefSeq" id="WP_068338701.1">
    <property type="nucleotide sequence ID" value="NZ_LQBP01000008.1"/>
</dbReference>
<name>A0A0X3TPX9_9RHOB</name>
<dbReference type="Proteomes" id="UP000053690">
    <property type="component" value="Unassembled WGS sequence"/>
</dbReference>
<evidence type="ECO:0000313" key="1">
    <source>
        <dbReference type="EMBL" id="KUJ77763.1"/>
    </source>
</evidence>
<gene>
    <name evidence="1" type="ORF">AVO44_15645</name>
</gene>